<organism evidence="1 2">
    <name type="scientific">Microbacterium istanbulense</name>
    <dbReference type="NCBI Taxonomy" id="3122049"/>
    <lineage>
        <taxon>Bacteria</taxon>
        <taxon>Bacillati</taxon>
        <taxon>Actinomycetota</taxon>
        <taxon>Actinomycetes</taxon>
        <taxon>Micrococcales</taxon>
        <taxon>Microbacteriaceae</taxon>
        <taxon>Microbacterium</taxon>
    </lineage>
</organism>
<protein>
    <recommendedName>
        <fullName evidence="3">Alpha/beta hydrolase</fullName>
    </recommendedName>
</protein>
<evidence type="ECO:0000313" key="2">
    <source>
        <dbReference type="Proteomes" id="UP001366085"/>
    </source>
</evidence>
<keyword evidence="2" id="KW-1185">Reference proteome</keyword>
<gene>
    <name evidence="1" type="ORF">WDU93_07475</name>
</gene>
<dbReference type="Proteomes" id="UP001366085">
    <property type="component" value="Unassembled WGS sequence"/>
</dbReference>
<dbReference type="SUPFAM" id="SSF53474">
    <property type="entry name" value="alpha/beta-Hydrolases"/>
    <property type="match status" value="1"/>
</dbReference>
<sequence length="69" mass="7148">MGDLTQASLIVVGRQDSVVGYGDGMNLLGRYPGASLAVIDGAGHALRHEALELVGALVRQWFEPAEAAG</sequence>
<comment type="caution">
    <text evidence="1">The sequence shown here is derived from an EMBL/GenBank/DDBJ whole genome shotgun (WGS) entry which is preliminary data.</text>
</comment>
<evidence type="ECO:0008006" key="3">
    <source>
        <dbReference type="Google" id="ProtNLM"/>
    </source>
</evidence>
<reference evidence="1 2" key="1">
    <citation type="submission" date="2024-02" db="EMBL/GenBank/DDBJ databases">
        <authorList>
            <person name="Saticioglu I.B."/>
        </authorList>
    </citation>
    <scope>NUCLEOTIDE SEQUENCE [LARGE SCALE GENOMIC DNA]</scope>
    <source>
        <strain evidence="1 2">Mu-43</strain>
    </source>
</reference>
<dbReference type="EMBL" id="JBBDGN010000006">
    <property type="protein sequence ID" value="MEJ1091534.1"/>
    <property type="molecule type" value="Genomic_DNA"/>
</dbReference>
<proteinExistence type="predicted"/>
<dbReference type="RefSeq" id="WP_337319152.1">
    <property type="nucleotide sequence ID" value="NZ_JBBDGN010000006.1"/>
</dbReference>
<evidence type="ECO:0000313" key="1">
    <source>
        <dbReference type="EMBL" id="MEJ1091534.1"/>
    </source>
</evidence>
<dbReference type="InterPro" id="IPR029058">
    <property type="entry name" value="AB_hydrolase_fold"/>
</dbReference>
<accession>A0ABU8LL00</accession>
<dbReference type="Gene3D" id="3.40.50.1820">
    <property type="entry name" value="alpha/beta hydrolase"/>
    <property type="match status" value="1"/>
</dbReference>
<name>A0ABU8LL00_9MICO</name>